<dbReference type="SUPFAM" id="SSF48371">
    <property type="entry name" value="ARM repeat"/>
    <property type="match status" value="1"/>
</dbReference>
<dbReference type="EMBL" id="HBFX01044761">
    <property type="protein sequence ID" value="CAD8975866.1"/>
    <property type="molecule type" value="Transcribed_RNA"/>
</dbReference>
<dbReference type="EMBL" id="HBFK01013586">
    <property type="protein sequence ID" value="CAD8741672.1"/>
    <property type="molecule type" value="Transcribed_RNA"/>
</dbReference>
<evidence type="ECO:0000313" key="3">
    <source>
        <dbReference type="EMBL" id="CAD8975866.1"/>
    </source>
</evidence>
<sequence length="456" mass="49951">MGGGLSSNKRPGTGGSAGSAGVRMFLSAQQEALKNQQKSGKWSKLAPWKAMTEGKTSSTWILDPDSIITKVREVRKAEPNSSQKLRALRSIYHTTYTPGNRLLMLNTGVVDLLSEELRTSAAGSQHLMLIVGSLRNLSLNEESKLPMTQKGVHEPLMALSWLGDGELTVKAMGTLMNLTINASVGLTLIKGGVMRLVLHKLSNSDAEEVQVIAALILFNLVTNKRTDKANFRADAIDSLRALLAKKNLLQLTATITMMLLVGHDRENPFIIFTDRQTNVSQMVACLRNALLGKPMYGIRWVPDNLVYALATAALYEPSRKRMAKLGAYQLLTAAVDHATKVSFVDDFTDEVAIELRSLLKPVLVDMGLLKDTPMWKEKGAMLGGSKKGWLTDKSWASHPTQASSQSVTSMLNVFGRSAQSSFDAPYSGKGRKIPHIEHEDEDSDDEEVKNRGVMPF</sequence>
<protein>
    <recommendedName>
        <fullName evidence="4">Armadillo repeat-containing domain-containing protein</fullName>
    </recommendedName>
</protein>
<dbReference type="InterPro" id="IPR016024">
    <property type="entry name" value="ARM-type_fold"/>
</dbReference>
<evidence type="ECO:0000313" key="2">
    <source>
        <dbReference type="EMBL" id="CAD8741672.1"/>
    </source>
</evidence>
<gene>
    <name evidence="3" type="ORF">HAND00432_LOCUS26871</name>
    <name evidence="2" type="ORF">HAND1043_LOCUS8164</name>
</gene>
<name>A0A6T8JKX3_HEMAN</name>
<dbReference type="AlphaFoldDB" id="A0A6T8JKX3"/>
<organism evidence="3">
    <name type="scientific">Hemiselmis andersenii</name>
    <name type="common">Cryptophyte alga</name>
    <dbReference type="NCBI Taxonomy" id="464988"/>
    <lineage>
        <taxon>Eukaryota</taxon>
        <taxon>Cryptophyceae</taxon>
        <taxon>Cryptomonadales</taxon>
        <taxon>Hemiselmidaceae</taxon>
        <taxon>Hemiselmis</taxon>
    </lineage>
</organism>
<reference evidence="3" key="1">
    <citation type="submission" date="2021-01" db="EMBL/GenBank/DDBJ databases">
        <authorList>
            <person name="Corre E."/>
            <person name="Pelletier E."/>
            <person name="Niang G."/>
            <person name="Scheremetjew M."/>
            <person name="Finn R."/>
            <person name="Kale V."/>
            <person name="Holt S."/>
            <person name="Cochrane G."/>
            <person name="Meng A."/>
            <person name="Brown T."/>
            <person name="Cohen L."/>
        </authorList>
    </citation>
    <scope>NUCLEOTIDE SEQUENCE</scope>
    <source>
        <strain evidence="2">CCMP441</strain>
        <strain evidence="3">CCMP644</strain>
    </source>
</reference>
<dbReference type="InterPro" id="IPR011989">
    <property type="entry name" value="ARM-like"/>
</dbReference>
<dbReference type="Gene3D" id="1.25.10.10">
    <property type="entry name" value="Leucine-rich Repeat Variant"/>
    <property type="match status" value="1"/>
</dbReference>
<evidence type="ECO:0000256" key="1">
    <source>
        <dbReference type="SAM" id="MobiDB-lite"/>
    </source>
</evidence>
<accession>A0A6T8JKX3</accession>
<evidence type="ECO:0008006" key="4">
    <source>
        <dbReference type="Google" id="ProtNLM"/>
    </source>
</evidence>
<feature type="region of interest" description="Disordered" evidence="1">
    <location>
        <begin position="420"/>
        <end position="456"/>
    </location>
</feature>
<proteinExistence type="predicted"/>
<feature type="region of interest" description="Disordered" evidence="1">
    <location>
        <begin position="1"/>
        <end position="21"/>
    </location>
</feature>
<feature type="compositionally biased region" description="Polar residues" evidence="1">
    <location>
        <begin position="1"/>
        <end position="10"/>
    </location>
</feature>